<proteinExistence type="predicted"/>
<evidence type="ECO:0000313" key="2">
    <source>
        <dbReference type="EMBL" id="NYS93892.1"/>
    </source>
</evidence>
<reference evidence="2 3" key="1">
    <citation type="submission" date="2020-07" db="EMBL/GenBank/DDBJ databases">
        <title>MOT database genomes.</title>
        <authorList>
            <person name="Joseph S."/>
            <person name="Aduse-Opoku J."/>
            <person name="Hashim A."/>
            <person name="Wade W."/>
            <person name="Curtis M."/>
        </authorList>
    </citation>
    <scope>NUCLEOTIDE SEQUENCE [LARGE SCALE GENOMIC DNA]</scope>
    <source>
        <strain evidence="2 3">DSM 100099</strain>
    </source>
</reference>
<keyword evidence="3" id="KW-1185">Reference proteome</keyword>
<keyword evidence="1" id="KW-0732">Signal</keyword>
<dbReference type="Pfam" id="PF13416">
    <property type="entry name" value="SBP_bac_8"/>
    <property type="match status" value="1"/>
</dbReference>
<feature type="chain" id="PRO_5038941152" evidence="1">
    <location>
        <begin position="29"/>
        <end position="438"/>
    </location>
</feature>
<dbReference type="InterPro" id="IPR050490">
    <property type="entry name" value="Bact_solute-bd_prot1"/>
</dbReference>
<dbReference type="EMBL" id="JACBYE010000022">
    <property type="protein sequence ID" value="NYS93892.1"/>
    <property type="molecule type" value="Genomic_DNA"/>
</dbReference>
<dbReference type="Proteomes" id="UP000561011">
    <property type="component" value="Unassembled WGS sequence"/>
</dbReference>
<sequence length="438" mass="46466">MFSTPRSRRLTSVVAGASIMALALSACSSDDEASGSSTNADGKIELTVATFNNFGYTDELLAEYTAANPNVVVKQTKAAKTEDARSNLTTKLAAGGDGLADIEGIEVDWMPELDMVSSAFADLSDPEVEGRYVDWKLKQGTASDGTLIGLGTDIGPAGICYRSDLFEAAGLPTDRAAVAELLGGEDATWDDYFAAGKTFTAASDSAWYDSSNAIMQGMVGQVEAAYEDPSTGEPKDLASNTEIKGFYDSILEVAPELSAHLDQWSPDWDAAFQNAGFATMLCPAWMTGPVEERAGGVDGWDVADVFPGGGGNWGGSFLTVPKSGKNVEEAKKLALWLTAPEQQIKAFANAGTFPSQVAAYDDETLTSATNDFFNDAPVGEIFINRSNAVNPVPPFKGQNYFAINQAVGDALKRVDIEQTQKADEAWDQALSDFSNLGF</sequence>
<dbReference type="SUPFAM" id="SSF53850">
    <property type="entry name" value="Periplasmic binding protein-like II"/>
    <property type="match status" value="1"/>
</dbReference>
<dbReference type="AlphaFoldDB" id="A0A853EW58"/>
<organism evidence="2 3">
    <name type="scientific">Sanguibacter inulinus</name>
    <dbReference type="NCBI Taxonomy" id="60922"/>
    <lineage>
        <taxon>Bacteria</taxon>
        <taxon>Bacillati</taxon>
        <taxon>Actinomycetota</taxon>
        <taxon>Actinomycetes</taxon>
        <taxon>Micrococcales</taxon>
        <taxon>Sanguibacteraceae</taxon>
        <taxon>Sanguibacter</taxon>
    </lineage>
</organism>
<feature type="signal peptide" evidence="1">
    <location>
        <begin position="1"/>
        <end position="28"/>
    </location>
</feature>
<evidence type="ECO:0000313" key="3">
    <source>
        <dbReference type="Proteomes" id="UP000561011"/>
    </source>
</evidence>
<dbReference type="PANTHER" id="PTHR43649">
    <property type="entry name" value="ARABINOSE-BINDING PROTEIN-RELATED"/>
    <property type="match status" value="1"/>
</dbReference>
<dbReference type="RefSeq" id="WP_056136718.1">
    <property type="nucleotide sequence ID" value="NZ_JACBYE010000022.1"/>
</dbReference>
<comment type="caution">
    <text evidence="2">The sequence shown here is derived from an EMBL/GenBank/DDBJ whole genome shotgun (WGS) entry which is preliminary data.</text>
</comment>
<gene>
    <name evidence="2" type="ORF">HZZ10_10225</name>
</gene>
<accession>A0A853EW58</accession>
<evidence type="ECO:0000256" key="1">
    <source>
        <dbReference type="SAM" id="SignalP"/>
    </source>
</evidence>
<name>A0A853EW58_9MICO</name>
<dbReference type="PROSITE" id="PS51257">
    <property type="entry name" value="PROKAR_LIPOPROTEIN"/>
    <property type="match status" value="1"/>
</dbReference>
<dbReference type="Gene3D" id="3.40.190.10">
    <property type="entry name" value="Periplasmic binding protein-like II"/>
    <property type="match status" value="1"/>
</dbReference>
<dbReference type="InterPro" id="IPR006059">
    <property type="entry name" value="SBP"/>
</dbReference>
<protein>
    <submittedName>
        <fullName evidence="2">Extracellular solute-binding protein</fullName>
    </submittedName>
</protein>
<dbReference type="PANTHER" id="PTHR43649:SF32">
    <property type="entry name" value="SUGAR BINDING SECRETED PROTEIN"/>
    <property type="match status" value="1"/>
</dbReference>